<dbReference type="EMBL" id="MVGT01002627">
    <property type="protein sequence ID" value="OVA07222.1"/>
    <property type="molecule type" value="Genomic_DNA"/>
</dbReference>
<keyword evidence="1" id="KW-0812">Transmembrane</keyword>
<accession>A0A200Q9T6</accession>
<evidence type="ECO:0000313" key="3">
    <source>
        <dbReference type="Proteomes" id="UP000195402"/>
    </source>
</evidence>
<dbReference type="AlphaFoldDB" id="A0A200Q9T6"/>
<proteinExistence type="predicted"/>
<gene>
    <name evidence="2" type="ORF">BVC80_1285g3</name>
</gene>
<protein>
    <submittedName>
        <fullName evidence="2">Uncharacterized protein</fullName>
    </submittedName>
</protein>
<dbReference type="Proteomes" id="UP000195402">
    <property type="component" value="Unassembled WGS sequence"/>
</dbReference>
<keyword evidence="1" id="KW-1133">Transmembrane helix</keyword>
<feature type="transmembrane region" description="Helical" evidence="1">
    <location>
        <begin position="16"/>
        <end position="37"/>
    </location>
</feature>
<reference evidence="2 3" key="1">
    <citation type="journal article" date="2017" name="Mol. Plant">
        <title>The Genome of Medicinal Plant Macleaya cordata Provides New Insights into Benzylisoquinoline Alkaloids Metabolism.</title>
        <authorList>
            <person name="Liu X."/>
            <person name="Liu Y."/>
            <person name="Huang P."/>
            <person name="Ma Y."/>
            <person name="Qing Z."/>
            <person name="Tang Q."/>
            <person name="Cao H."/>
            <person name="Cheng P."/>
            <person name="Zheng Y."/>
            <person name="Yuan Z."/>
            <person name="Zhou Y."/>
            <person name="Liu J."/>
            <person name="Tang Z."/>
            <person name="Zhuo Y."/>
            <person name="Zhang Y."/>
            <person name="Yu L."/>
            <person name="Huang J."/>
            <person name="Yang P."/>
            <person name="Peng Q."/>
            <person name="Zhang J."/>
            <person name="Jiang W."/>
            <person name="Zhang Z."/>
            <person name="Lin K."/>
            <person name="Ro D.K."/>
            <person name="Chen X."/>
            <person name="Xiong X."/>
            <person name="Shang Y."/>
            <person name="Huang S."/>
            <person name="Zeng J."/>
        </authorList>
    </citation>
    <scope>NUCLEOTIDE SEQUENCE [LARGE SCALE GENOMIC DNA]</scope>
    <source>
        <strain evidence="3">cv. BLH2017</strain>
        <tissue evidence="2">Root</tissue>
    </source>
</reference>
<sequence length="55" mass="5669">MSKVSYITAAAGGETVSAAATSSFGSLVSLIVCYFVIQDDQSRSQNGVLDLIIAL</sequence>
<keyword evidence="1" id="KW-0472">Membrane</keyword>
<comment type="caution">
    <text evidence="2">The sequence shown here is derived from an EMBL/GenBank/DDBJ whole genome shotgun (WGS) entry which is preliminary data.</text>
</comment>
<keyword evidence="3" id="KW-1185">Reference proteome</keyword>
<evidence type="ECO:0000256" key="1">
    <source>
        <dbReference type="SAM" id="Phobius"/>
    </source>
</evidence>
<evidence type="ECO:0000313" key="2">
    <source>
        <dbReference type="EMBL" id="OVA07222.1"/>
    </source>
</evidence>
<name>A0A200Q9T6_MACCD</name>
<organism evidence="2 3">
    <name type="scientific">Macleaya cordata</name>
    <name type="common">Five-seeded plume-poppy</name>
    <name type="synonym">Bocconia cordata</name>
    <dbReference type="NCBI Taxonomy" id="56857"/>
    <lineage>
        <taxon>Eukaryota</taxon>
        <taxon>Viridiplantae</taxon>
        <taxon>Streptophyta</taxon>
        <taxon>Embryophyta</taxon>
        <taxon>Tracheophyta</taxon>
        <taxon>Spermatophyta</taxon>
        <taxon>Magnoliopsida</taxon>
        <taxon>Ranunculales</taxon>
        <taxon>Papaveraceae</taxon>
        <taxon>Papaveroideae</taxon>
        <taxon>Macleaya</taxon>
    </lineage>
</organism>
<dbReference type="InParanoid" id="A0A200Q9T6"/>